<dbReference type="Pfam" id="PF04266">
    <property type="entry name" value="ASCH"/>
    <property type="match status" value="1"/>
</dbReference>
<protein>
    <submittedName>
        <fullName evidence="2">ASCH domain-containing protein</fullName>
    </submittedName>
</protein>
<sequence>MAAAARLWRAYRDAVPGDELEHPSVEWFGDSAELADELLALVLEGQKTATATLVCEFSAESQLLPRIGGHWIACDGSGTPTVVLRSTWLRLGPISSVDDAFAWDEGEGDRSRESWLADHIRYWKRVTENRGIPWSDGLEVVFERFEVAWPLDR</sequence>
<dbReference type="SUPFAM" id="SSF88697">
    <property type="entry name" value="PUA domain-like"/>
    <property type="match status" value="1"/>
</dbReference>
<dbReference type="EMBL" id="QEEX01000001">
    <property type="protein sequence ID" value="PWB98462.1"/>
    <property type="molecule type" value="Genomic_DNA"/>
</dbReference>
<dbReference type="InterPro" id="IPR007374">
    <property type="entry name" value="ASCH_domain"/>
</dbReference>
<dbReference type="Proteomes" id="UP000244978">
    <property type="component" value="Unassembled WGS sequence"/>
</dbReference>
<comment type="caution">
    <text evidence="2">The sequence shown here is derived from an EMBL/GenBank/DDBJ whole genome shotgun (WGS) entry which is preliminary data.</text>
</comment>
<proteinExistence type="predicted"/>
<evidence type="ECO:0000313" key="2">
    <source>
        <dbReference type="EMBL" id="PWB98462.1"/>
    </source>
</evidence>
<dbReference type="KEGG" id="salc:C2138_10215"/>
<dbReference type="SMART" id="SM01022">
    <property type="entry name" value="ASCH"/>
    <property type="match status" value="1"/>
</dbReference>
<organism evidence="2 3">
    <name type="scientific">Homoserinimonas hongtaonis</name>
    <dbReference type="NCBI Taxonomy" id="2079791"/>
    <lineage>
        <taxon>Bacteria</taxon>
        <taxon>Bacillati</taxon>
        <taxon>Actinomycetota</taxon>
        <taxon>Actinomycetes</taxon>
        <taxon>Micrococcales</taxon>
        <taxon>Microbacteriaceae</taxon>
        <taxon>Homoserinimonas</taxon>
    </lineage>
</organism>
<dbReference type="InterPro" id="IPR015947">
    <property type="entry name" value="PUA-like_sf"/>
</dbReference>
<evidence type="ECO:0000259" key="1">
    <source>
        <dbReference type="SMART" id="SM01022"/>
    </source>
</evidence>
<dbReference type="CDD" id="cd06553">
    <property type="entry name" value="ASCH_Ef3133_like"/>
    <property type="match status" value="1"/>
</dbReference>
<dbReference type="InterPro" id="IPR009326">
    <property type="entry name" value="DUF984"/>
</dbReference>
<dbReference type="PANTHER" id="PTHR39203">
    <property type="entry name" value="CYTOPLASMIC PROTEIN-RELATED"/>
    <property type="match status" value="1"/>
</dbReference>
<keyword evidence="3" id="KW-1185">Reference proteome</keyword>
<gene>
    <name evidence="2" type="ORF">DF220_05390</name>
</gene>
<accession>A0A2U1T3K6</accession>
<reference evidence="3" key="1">
    <citation type="submission" date="2018-04" db="EMBL/GenBank/DDBJ databases">
        <authorList>
            <person name="Liu S."/>
            <person name="Wang Z."/>
            <person name="Li J."/>
        </authorList>
    </citation>
    <scope>NUCLEOTIDE SEQUENCE [LARGE SCALE GENOMIC DNA]</scope>
    <source>
        <strain evidence="3">S1194</strain>
    </source>
</reference>
<name>A0A2U1T3K6_9MICO</name>
<dbReference type="PANTHER" id="PTHR39203:SF1">
    <property type="entry name" value="CYTOPLASMIC PROTEIN"/>
    <property type="match status" value="1"/>
</dbReference>
<dbReference type="Gene3D" id="3.10.400.10">
    <property type="entry name" value="Sulfate adenylyltransferase"/>
    <property type="match status" value="1"/>
</dbReference>
<dbReference type="OrthoDB" id="9807542at2"/>
<feature type="domain" description="ASCH" evidence="1">
    <location>
        <begin position="26"/>
        <end position="149"/>
    </location>
</feature>
<dbReference type="PIRSF" id="PIRSF021320">
    <property type="entry name" value="DUF984"/>
    <property type="match status" value="1"/>
</dbReference>
<evidence type="ECO:0000313" key="3">
    <source>
        <dbReference type="Proteomes" id="UP000244978"/>
    </source>
</evidence>
<dbReference type="AlphaFoldDB" id="A0A2U1T3K6"/>